<dbReference type="PANTHER" id="PTHR10900:SF77">
    <property type="entry name" value="FI19380P1"/>
    <property type="match status" value="1"/>
</dbReference>
<dbReference type="SUPFAM" id="SSF82153">
    <property type="entry name" value="FAS1 domain"/>
    <property type="match status" value="2"/>
</dbReference>
<comment type="caution">
    <text evidence="2">The sequence shown here is derived from an EMBL/GenBank/DDBJ whole genome shotgun (WGS) entry which is preliminary data.</text>
</comment>
<dbReference type="PANTHER" id="PTHR10900">
    <property type="entry name" value="PERIOSTIN-RELATED"/>
    <property type="match status" value="1"/>
</dbReference>
<dbReference type="Proteomes" id="UP000651271">
    <property type="component" value="Unassembled WGS sequence"/>
</dbReference>
<dbReference type="InterPro" id="IPR000782">
    <property type="entry name" value="FAS1_domain"/>
</dbReference>
<protein>
    <submittedName>
        <fullName evidence="2">Fasciclin domain-containing protein</fullName>
    </submittedName>
</protein>
<evidence type="ECO:0000313" key="2">
    <source>
        <dbReference type="EMBL" id="MBD1428633.1"/>
    </source>
</evidence>
<feature type="domain" description="FAS1" evidence="1">
    <location>
        <begin position="37"/>
        <end position="237"/>
    </location>
</feature>
<evidence type="ECO:0000313" key="3">
    <source>
        <dbReference type="Proteomes" id="UP000651271"/>
    </source>
</evidence>
<accession>A0ABR7YBF0</accession>
<keyword evidence="3" id="KW-1185">Reference proteome</keyword>
<gene>
    <name evidence="2" type="ORF">H8B04_03460</name>
</gene>
<dbReference type="PROSITE" id="PS50213">
    <property type="entry name" value="FAS1"/>
    <property type="match status" value="2"/>
</dbReference>
<organism evidence="2 3">
    <name type="scientific">Sphingobacterium litopenaei</name>
    <dbReference type="NCBI Taxonomy" id="2763500"/>
    <lineage>
        <taxon>Bacteria</taxon>
        <taxon>Pseudomonadati</taxon>
        <taxon>Bacteroidota</taxon>
        <taxon>Sphingobacteriia</taxon>
        <taxon>Sphingobacteriales</taxon>
        <taxon>Sphingobacteriaceae</taxon>
        <taxon>Sphingobacterium</taxon>
    </lineage>
</organism>
<proteinExistence type="predicted"/>
<dbReference type="PROSITE" id="PS51257">
    <property type="entry name" value="PROKAR_LIPOPROTEIN"/>
    <property type="match status" value="1"/>
</dbReference>
<reference evidence="2 3" key="1">
    <citation type="submission" date="2020-08" db="EMBL/GenBank/DDBJ databases">
        <title>Sphingobacterium sp. DN04309 isolated from aquaculture water.</title>
        <authorList>
            <person name="Zhang M."/>
        </authorList>
    </citation>
    <scope>NUCLEOTIDE SEQUENCE [LARGE SCALE GENOMIC DNA]</scope>
    <source>
        <strain evidence="2 3">DN04309</strain>
    </source>
</reference>
<name>A0ABR7YBF0_9SPHI</name>
<dbReference type="Gene3D" id="2.30.180.10">
    <property type="entry name" value="FAS1 domain"/>
    <property type="match status" value="2"/>
</dbReference>
<feature type="domain" description="FAS1" evidence="1">
    <location>
        <begin position="578"/>
        <end position="734"/>
    </location>
</feature>
<dbReference type="InterPro" id="IPR050904">
    <property type="entry name" value="Adhesion/Biosynth-related"/>
</dbReference>
<dbReference type="InterPro" id="IPR036378">
    <property type="entry name" value="FAS1_dom_sf"/>
</dbReference>
<evidence type="ECO:0000259" key="1">
    <source>
        <dbReference type="PROSITE" id="PS50213"/>
    </source>
</evidence>
<dbReference type="RefSeq" id="WP_190301461.1">
    <property type="nucleotide sequence ID" value="NZ_JACOIJ010000004.1"/>
</dbReference>
<sequence length="738" mass="82540">MSIKRTVLFTCLCFAIIIVGCRKEAFDAYYGRPKGLASPIYQQLDSMGDFKYFLSCIEKAGYRNTLGSASSWTVFAPTDRAFQQFMTENSISDTSQIDKKLAEKIVRTSMIYDGERLEKLGDYFHSRGWIEGLGFRRRTVYYDFVEDEVQSDGKIRKIISTNRGAGAAYIEAENNNKHITYFFNAYMSSNGLSATDYKTFYPNSNYTGLNVLGATIDPARSNIIAENGYIHVVDKVLMPEPSIDQYLRSNSQYSEFKNMLDFFATYNYNATVTRKNEVLTGKRDSVFVKGYSSIAFALNNENYIKEDANDAQMNNYSVTIPTNAAVRDYAKRVLLKYYPSGTTIKDLFYSNPIVLSEYINSHFYNTQLWPSRFTSQPNIGGEVTKLTPQNIIESKILSNGAFYGVNSSQQANVFQSVYGNVLLDPKYSFMRTALERMGLHITLRIPTIRYMLVLISDEKLYDMGFAYDAYNTSDPIRFKGGNGTPEMREIIMSHIIPLEADPIPTLSGKGILESFGGEYVKFDNMKLMSSGTQDSAVDKRYVKIDSISIGNSQSGPLNGVAVYLDGALTSSNTNTGFLLRNLGADKADSPYNRFYRYLIASSLYNATDGIVKGVDIGANYTLLIPNNEAIAAAIANGDLPAAENTTNVVLKNKITLFLQYHIARNSFAIDGKKQGTFETLCKDVEGNTQVVEVVTNQNNRLQIRDNSNNLVEADVAKSNQLGQRIVIHSLSGYLRNGI</sequence>
<dbReference type="Pfam" id="PF02469">
    <property type="entry name" value="Fasciclin"/>
    <property type="match status" value="2"/>
</dbReference>
<dbReference type="EMBL" id="JACOIJ010000004">
    <property type="protein sequence ID" value="MBD1428633.1"/>
    <property type="molecule type" value="Genomic_DNA"/>
</dbReference>